<evidence type="ECO:0000313" key="2">
    <source>
        <dbReference type="Proteomes" id="UP001256588"/>
    </source>
</evidence>
<dbReference type="Pfam" id="PF11828">
    <property type="entry name" value="DUF3348"/>
    <property type="match status" value="1"/>
</dbReference>
<organism evidence="1 2">
    <name type="scientific">Luteimonas terrae</name>
    <dbReference type="NCBI Taxonomy" id="1530191"/>
    <lineage>
        <taxon>Bacteria</taxon>
        <taxon>Pseudomonadati</taxon>
        <taxon>Pseudomonadota</taxon>
        <taxon>Gammaproteobacteria</taxon>
        <taxon>Lysobacterales</taxon>
        <taxon>Lysobacteraceae</taxon>
        <taxon>Luteimonas</taxon>
    </lineage>
</organism>
<dbReference type="InterPro" id="IPR021783">
    <property type="entry name" value="DUF3348"/>
</dbReference>
<reference evidence="1 2" key="1">
    <citation type="submission" date="2023-07" db="EMBL/GenBank/DDBJ databases">
        <title>Sorghum-associated microbial communities from plants grown in Nebraska, USA.</title>
        <authorList>
            <person name="Schachtman D."/>
        </authorList>
    </citation>
    <scope>NUCLEOTIDE SEQUENCE [LARGE SCALE GENOMIC DNA]</scope>
    <source>
        <strain evidence="1 2">4099</strain>
    </source>
</reference>
<dbReference type="EMBL" id="JAVDWO010000009">
    <property type="protein sequence ID" value="MDR7193700.1"/>
    <property type="molecule type" value="Genomic_DNA"/>
</dbReference>
<accession>A0ABU1XZR3</accession>
<name>A0ABU1XZR3_9GAMM</name>
<comment type="caution">
    <text evidence="1">The sequence shown here is derived from an EMBL/GenBank/DDBJ whole genome shotgun (WGS) entry which is preliminary data.</text>
</comment>
<gene>
    <name evidence="1" type="ORF">J2W68_002437</name>
</gene>
<protein>
    <recommendedName>
        <fullName evidence="3">DUF3348 domain-containing protein</fullName>
    </recommendedName>
</protein>
<evidence type="ECO:0000313" key="1">
    <source>
        <dbReference type="EMBL" id="MDR7193700.1"/>
    </source>
</evidence>
<evidence type="ECO:0008006" key="3">
    <source>
        <dbReference type="Google" id="ProtNLM"/>
    </source>
</evidence>
<proteinExistence type="predicted"/>
<sequence>MRAPSLDSPPRPAFRGPTFIRLLARLTDDTLPQGGTAPAERLSQWLDWTRAVVLSKVLDAKASEAEPDTQVVDRDDTAVCAKARATLLASIAEAPELAIPQPAGPSHDDAAAPENAIDFAPFRQRHLALQRSMLITTGRLRGDLRDRLAQRSPDMARLAEVDAVMEGALSPREHALLGAVPALLETHFERLRAAAGTAATDPSAAWLDGFRRDMQGVLIAELDVRFQPVEGLLAALRTH</sequence>
<keyword evidence="2" id="KW-1185">Reference proteome</keyword>
<dbReference type="Proteomes" id="UP001256588">
    <property type="component" value="Unassembled WGS sequence"/>
</dbReference>
<dbReference type="RefSeq" id="WP_310236215.1">
    <property type="nucleotide sequence ID" value="NZ_JAVDWO010000009.1"/>
</dbReference>